<keyword evidence="3" id="KW-1185">Reference proteome</keyword>
<dbReference type="EMBL" id="KZ559643">
    <property type="protein sequence ID" value="PLN75601.1"/>
    <property type="molecule type" value="Genomic_DNA"/>
</dbReference>
<evidence type="ECO:0000313" key="3">
    <source>
        <dbReference type="Proteomes" id="UP000235023"/>
    </source>
</evidence>
<gene>
    <name evidence="2" type="ORF">BDW42DRAFT_34434</name>
</gene>
<protein>
    <submittedName>
        <fullName evidence="2">Uncharacterized protein</fullName>
    </submittedName>
</protein>
<evidence type="ECO:0000256" key="1">
    <source>
        <dbReference type="SAM" id="MobiDB-lite"/>
    </source>
</evidence>
<reference evidence="3" key="1">
    <citation type="submission" date="2017-12" db="EMBL/GenBank/DDBJ databases">
        <authorList>
            <consortium name="DOE Joint Genome Institute"/>
            <person name="Mondo S.J."/>
            <person name="Kjaerbolling I."/>
            <person name="Vesth T.C."/>
            <person name="Frisvad J.C."/>
            <person name="Nybo J.L."/>
            <person name="Theobald S."/>
            <person name="Kuo A."/>
            <person name="Bowyer P."/>
            <person name="Matsuda Y."/>
            <person name="Lyhne E.K."/>
            <person name="Kogle M.E."/>
            <person name="Clum A."/>
            <person name="Lipzen A."/>
            <person name="Salamov A."/>
            <person name="Ngan C.Y."/>
            <person name="Daum C."/>
            <person name="Chiniquy J."/>
            <person name="Barry K."/>
            <person name="LaButti K."/>
            <person name="Haridas S."/>
            <person name="Simmons B.A."/>
            <person name="Magnuson J.K."/>
            <person name="Mortensen U.H."/>
            <person name="Larsen T.O."/>
            <person name="Grigoriev I.V."/>
            <person name="Baker S.E."/>
            <person name="Andersen M.R."/>
            <person name="Nordberg H.P."/>
            <person name="Cantor M.N."/>
            <person name="Hua S.X."/>
        </authorList>
    </citation>
    <scope>NUCLEOTIDE SEQUENCE [LARGE SCALE GENOMIC DNA]</scope>
    <source>
        <strain evidence="3">IBT 19404</strain>
    </source>
</reference>
<dbReference type="Proteomes" id="UP000235023">
    <property type="component" value="Unassembled WGS sequence"/>
</dbReference>
<evidence type="ECO:0000313" key="2">
    <source>
        <dbReference type="EMBL" id="PLN75601.1"/>
    </source>
</evidence>
<proteinExistence type="predicted"/>
<organism evidence="2 3">
    <name type="scientific">Aspergillus taichungensis</name>
    <dbReference type="NCBI Taxonomy" id="482145"/>
    <lineage>
        <taxon>Eukaryota</taxon>
        <taxon>Fungi</taxon>
        <taxon>Dikarya</taxon>
        <taxon>Ascomycota</taxon>
        <taxon>Pezizomycotina</taxon>
        <taxon>Eurotiomycetes</taxon>
        <taxon>Eurotiomycetidae</taxon>
        <taxon>Eurotiales</taxon>
        <taxon>Aspergillaceae</taxon>
        <taxon>Aspergillus</taxon>
        <taxon>Aspergillus subgen. Circumdati</taxon>
    </lineage>
</organism>
<accession>A0A2J5HFN3</accession>
<feature type="region of interest" description="Disordered" evidence="1">
    <location>
        <begin position="1"/>
        <end position="23"/>
    </location>
</feature>
<dbReference type="AlphaFoldDB" id="A0A2J5HFN3"/>
<sequence length="257" mass="28652">MSRLKSPLLHCPPGEQVTDPNLIPGPDATGVLCPLVLDGRHDRNTVSGQNVVPVARHMKEKRLCSVLRRTPVHGLRVVLLPTAPVLQGTEKGYFCESRGRRSYDRTGKTEQFSSHVYIQHSTIVFSQPASLDRPSVRPIERWWIRATTDDRVELAPSWLILATSPPSVQWLGRRRDGSRSRSIETSTTTGWSASTGLTSPIVSRGFFGNGDVSCVKIESHRGRSWILHVTLRNPSRGYSEFPILRCRLLSSPSVSPR</sequence>
<name>A0A2J5HFN3_9EURO</name>